<keyword evidence="1" id="KW-0175">Coiled coil</keyword>
<accession>A0A8S5P127</accession>
<keyword evidence="2" id="KW-0808">Transferase</keyword>
<protein>
    <submittedName>
        <fullName evidence="2">RNA-dependent RNA polymerase</fullName>
    </submittedName>
</protein>
<organism evidence="2">
    <name type="scientific">Siphoviridae sp. ctTBR23</name>
    <dbReference type="NCBI Taxonomy" id="2825515"/>
    <lineage>
        <taxon>Viruses</taxon>
        <taxon>Duplodnaviria</taxon>
        <taxon>Heunggongvirae</taxon>
        <taxon>Uroviricota</taxon>
        <taxon>Caudoviricetes</taxon>
    </lineage>
</organism>
<reference evidence="2" key="1">
    <citation type="journal article" date="2021" name="Proc. Natl. Acad. Sci. U.S.A.">
        <title>A Catalog of Tens of Thousands of Viruses from Human Metagenomes Reveals Hidden Associations with Chronic Diseases.</title>
        <authorList>
            <person name="Tisza M.J."/>
            <person name="Buck C.B."/>
        </authorList>
    </citation>
    <scope>NUCLEOTIDE SEQUENCE</scope>
    <source>
        <strain evidence="2">CtTBR23</strain>
    </source>
</reference>
<dbReference type="GO" id="GO:0003968">
    <property type="term" value="F:RNA-directed RNA polymerase activity"/>
    <property type="evidence" value="ECO:0007669"/>
    <property type="project" value="UniProtKB-KW"/>
</dbReference>
<feature type="coiled-coil region" evidence="1">
    <location>
        <begin position="57"/>
        <end position="84"/>
    </location>
</feature>
<proteinExistence type="predicted"/>
<name>A0A8S5P127_9CAUD</name>
<evidence type="ECO:0000313" key="2">
    <source>
        <dbReference type="EMBL" id="DAE00155.1"/>
    </source>
</evidence>
<keyword evidence="2" id="KW-0548">Nucleotidyltransferase</keyword>
<keyword evidence="2" id="KW-0696">RNA-directed RNA polymerase</keyword>
<dbReference type="EMBL" id="BK015299">
    <property type="protein sequence ID" value="DAE00155.1"/>
    <property type="molecule type" value="Genomic_DNA"/>
</dbReference>
<sequence>MMVNSLLLDFLQHNGLRTSKDGNTRDIISISFDMESKSYESSRKNLQNALDQELVKNIQDEKRINALREKIEQVDINKDKFTKKSKEEIRDEWYRDGVSVKYLSGRKDKEISEIVHYQMLYRSPGAAKVGDCIFICDRLYEKTKNFLRMGIDLPEHNAPIVEISAYTSLVASSIIGTVQIDPNDILILRDVDRVFNTKIVSIETDSNKHCFAKKIDNYALKNTLFDGQALIDSSIFPEWGNGYILLRHHMTKMAAFESNIQLFFKDYFGDKYESAFVQDMFGNWHKAKDIKLITTDNSTKWLRFDVSYDYWSQKVRENDCKFGIVKTAHQSKLGKVQRMSYQMINALSLETIGEVTKLSKDYINKLKSDDDVFLDYLEHNKNFVNDYEALVALCKQDRDFVRSTYFRSRKAEIIRGYVNKFRTGKVINEGDNLVIVGSPYAMLLHSVGESVDRDTTLLKEDVGIQCFTERFKNGEYLAEFRSPFNSKNNMGYLHNTHDERLKKYFNIGRQCIAINMIGTDFQDRNNG</sequence>
<evidence type="ECO:0000256" key="1">
    <source>
        <dbReference type="SAM" id="Coils"/>
    </source>
</evidence>